<dbReference type="EMBL" id="JACHLY010000001">
    <property type="protein sequence ID" value="MBB5998419.1"/>
    <property type="molecule type" value="Genomic_DNA"/>
</dbReference>
<proteinExistence type="inferred from homology"/>
<dbReference type="GO" id="GO:0015074">
    <property type="term" value="P:DNA integration"/>
    <property type="evidence" value="ECO:0007669"/>
    <property type="project" value="InterPro"/>
</dbReference>
<feature type="domain" description="Core-binding (CB)" evidence="7">
    <location>
        <begin position="92"/>
        <end position="207"/>
    </location>
</feature>
<dbReference type="InterPro" id="IPR013762">
    <property type="entry name" value="Integrase-like_cat_sf"/>
</dbReference>
<evidence type="ECO:0000256" key="1">
    <source>
        <dbReference type="ARBA" id="ARBA00008857"/>
    </source>
</evidence>
<dbReference type="PANTHER" id="PTHR30349:SF64">
    <property type="entry name" value="PROPHAGE INTEGRASE INTD-RELATED"/>
    <property type="match status" value="1"/>
</dbReference>
<evidence type="ECO:0000313" key="8">
    <source>
        <dbReference type="EMBL" id="MBB5998419.1"/>
    </source>
</evidence>
<dbReference type="Gene3D" id="1.10.150.130">
    <property type="match status" value="1"/>
</dbReference>
<evidence type="ECO:0000313" key="9">
    <source>
        <dbReference type="Proteomes" id="UP000578077"/>
    </source>
</evidence>
<gene>
    <name evidence="8" type="ORF">HNR25_002170</name>
</gene>
<feature type="domain" description="Tyr recombinase" evidence="6">
    <location>
        <begin position="234"/>
        <end position="434"/>
    </location>
</feature>
<evidence type="ECO:0000256" key="3">
    <source>
        <dbReference type="ARBA" id="ARBA00023172"/>
    </source>
</evidence>
<keyword evidence="3" id="KW-0233">DNA recombination</keyword>
<dbReference type="PANTHER" id="PTHR30349">
    <property type="entry name" value="PHAGE INTEGRASE-RELATED"/>
    <property type="match status" value="1"/>
</dbReference>
<dbReference type="InterPro" id="IPR010998">
    <property type="entry name" value="Integrase_recombinase_N"/>
</dbReference>
<feature type="region of interest" description="Disordered" evidence="5">
    <location>
        <begin position="155"/>
        <end position="177"/>
    </location>
</feature>
<dbReference type="Proteomes" id="UP000578077">
    <property type="component" value="Unassembled WGS sequence"/>
</dbReference>
<keyword evidence="9" id="KW-1185">Reference proteome</keyword>
<reference evidence="8 9" key="1">
    <citation type="submission" date="2020-08" db="EMBL/GenBank/DDBJ databases">
        <title>Sequencing the genomes of 1000 actinobacteria strains.</title>
        <authorList>
            <person name="Klenk H.-P."/>
        </authorList>
    </citation>
    <scope>NUCLEOTIDE SEQUENCE [LARGE SCALE GENOMIC DNA]</scope>
    <source>
        <strain evidence="8 9">DSM 44593</strain>
    </source>
</reference>
<organism evidence="8 9">
    <name type="scientific">Streptomonospora salina</name>
    <dbReference type="NCBI Taxonomy" id="104205"/>
    <lineage>
        <taxon>Bacteria</taxon>
        <taxon>Bacillati</taxon>
        <taxon>Actinomycetota</taxon>
        <taxon>Actinomycetes</taxon>
        <taxon>Streptosporangiales</taxon>
        <taxon>Nocardiopsidaceae</taxon>
        <taxon>Streptomonospora</taxon>
    </lineage>
</organism>
<evidence type="ECO:0000259" key="7">
    <source>
        <dbReference type="PROSITE" id="PS51900"/>
    </source>
</evidence>
<dbReference type="InterPro" id="IPR050090">
    <property type="entry name" value="Tyrosine_recombinase_XerCD"/>
</dbReference>
<evidence type="ECO:0000256" key="4">
    <source>
        <dbReference type="PROSITE-ProRule" id="PRU01248"/>
    </source>
</evidence>
<comment type="caution">
    <text evidence="8">The sequence shown here is derived from an EMBL/GenBank/DDBJ whole genome shotgun (WGS) entry which is preliminary data.</text>
</comment>
<sequence>MAIIEKRRLTSGNTRYWVKWRLGGTRAGAGQSEPFDTEAAAHTFKLHVEAADHHWPQNWIPRHGWAPGWVPGIGWTNQPEQSDQPEKKAEPVRFADYATDLIDSLSGIEDRTRHEYHRDLRLHLIPAFGEADLRDPADLTPKRVREWVNALQEGVPDPRVPINPEAPAGKRKGADRGCRTGWLRPPLRAKTIQNLHALLFAICQAATQEDPPLRPANPAARIRLPRLDDGEGDDDMCFLTREEFKILRDAAHPDVRDMLEVFVLTGLRYSELTALQKRDINLRTIGGRTTGTLEVRRSWKRQPDNTFKLGAPKTKQSRRRIALSPRTIALVKPHLESKGPEDYVFTTEQGAWWRHSSFYNRRWIQAVKRARAAGLTKKPRIHDLRHTHVSWLIEENVHAFKIQRRLGHKSITTTMDRYGHLVTDLDDDLLAAIDGTPAPPAVAALPTSSGTQRLTVVS</sequence>
<evidence type="ECO:0000256" key="2">
    <source>
        <dbReference type="ARBA" id="ARBA00023125"/>
    </source>
</evidence>
<dbReference type="InterPro" id="IPR044068">
    <property type="entry name" value="CB"/>
</dbReference>
<name>A0A841EAQ9_9ACTN</name>
<dbReference type="InterPro" id="IPR011010">
    <property type="entry name" value="DNA_brk_join_enz"/>
</dbReference>
<keyword evidence="2 4" id="KW-0238">DNA-binding</keyword>
<protein>
    <submittedName>
        <fullName evidence="8">Site-specific recombinase XerD</fullName>
    </submittedName>
</protein>
<comment type="similarity">
    <text evidence="1">Belongs to the 'phage' integrase family.</text>
</comment>
<dbReference type="PROSITE" id="PS51900">
    <property type="entry name" value="CB"/>
    <property type="match status" value="1"/>
</dbReference>
<evidence type="ECO:0000259" key="6">
    <source>
        <dbReference type="PROSITE" id="PS51898"/>
    </source>
</evidence>
<dbReference type="AlphaFoldDB" id="A0A841EAQ9"/>
<evidence type="ECO:0000256" key="5">
    <source>
        <dbReference type="SAM" id="MobiDB-lite"/>
    </source>
</evidence>
<dbReference type="InterPro" id="IPR002104">
    <property type="entry name" value="Integrase_catalytic"/>
</dbReference>
<dbReference type="GO" id="GO:0003677">
    <property type="term" value="F:DNA binding"/>
    <property type="evidence" value="ECO:0007669"/>
    <property type="project" value="UniProtKB-UniRule"/>
</dbReference>
<accession>A0A841EAQ9</accession>
<dbReference type="CDD" id="cd01189">
    <property type="entry name" value="INT_ICEBs1_C_like"/>
    <property type="match status" value="1"/>
</dbReference>
<dbReference type="Gene3D" id="1.10.443.10">
    <property type="entry name" value="Intergrase catalytic core"/>
    <property type="match status" value="1"/>
</dbReference>
<dbReference type="PROSITE" id="PS51898">
    <property type="entry name" value="TYR_RECOMBINASE"/>
    <property type="match status" value="1"/>
</dbReference>
<dbReference type="SUPFAM" id="SSF56349">
    <property type="entry name" value="DNA breaking-rejoining enzymes"/>
    <property type="match status" value="1"/>
</dbReference>
<dbReference type="GO" id="GO:0006310">
    <property type="term" value="P:DNA recombination"/>
    <property type="evidence" value="ECO:0007669"/>
    <property type="project" value="UniProtKB-KW"/>
</dbReference>
<dbReference type="RefSeq" id="WP_184634635.1">
    <property type="nucleotide sequence ID" value="NZ_BAABKT010000014.1"/>
</dbReference>
<dbReference type="Pfam" id="PF00589">
    <property type="entry name" value="Phage_integrase"/>
    <property type="match status" value="1"/>
</dbReference>